<gene>
    <name evidence="2" type="ORF">BLA27_16580</name>
</gene>
<protein>
    <submittedName>
        <fullName evidence="2">Glyoxalase</fullName>
    </submittedName>
</protein>
<dbReference type="PANTHER" id="PTHR36437">
    <property type="entry name" value="GLYOXALASE/BLEOMYCIN RESISTANCE PROTEIN/DIOXYGENASE"/>
    <property type="match status" value="1"/>
</dbReference>
<evidence type="ECO:0000259" key="1">
    <source>
        <dbReference type="PROSITE" id="PS51819"/>
    </source>
</evidence>
<proteinExistence type="predicted"/>
<dbReference type="EMBL" id="MOEC01000017">
    <property type="protein sequence ID" value="OIS92324.1"/>
    <property type="molecule type" value="Genomic_DNA"/>
</dbReference>
<organism evidence="2 3">
    <name type="scientific">Brucella cytisi</name>
    <dbReference type="NCBI Taxonomy" id="407152"/>
    <lineage>
        <taxon>Bacteria</taxon>
        <taxon>Pseudomonadati</taxon>
        <taxon>Pseudomonadota</taxon>
        <taxon>Alphaproteobacteria</taxon>
        <taxon>Hyphomicrobiales</taxon>
        <taxon>Brucellaceae</taxon>
        <taxon>Brucella/Ochrobactrum group</taxon>
        <taxon>Brucella</taxon>
    </lineage>
</organism>
<dbReference type="PROSITE" id="PS51819">
    <property type="entry name" value="VOC"/>
    <property type="match status" value="1"/>
</dbReference>
<dbReference type="PANTHER" id="PTHR36437:SF2">
    <property type="entry name" value="GLYOXALASE_BLEOMYCIN RESISTANCE PROTEIN_DIOXYGENASE"/>
    <property type="match status" value="1"/>
</dbReference>
<dbReference type="SUPFAM" id="SSF54593">
    <property type="entry name" value="Glyoxalase/Bleomycin resistance protein/Dihydroxybiphenyl dioxygenase"/>
    <property type="match status" value="1"/>
</dbReference>
<dbReference type="Proteomes" id="UP000182985">
    <property type="component" value="Unassembled WGS sequence"/>
</dbReference>
<accession>A0A1J6HHC4</accession>
<sequence>MFSKVMFATLFVSDQDRSLDFYTRNLGFEKTADNPGPEGRFLLISYKGQGWPILLWPGVGGRAASDTDKTGAIFLQTDDLRRDFIELSARGVKFVEQEPQEYAYGVLVTALDPDGNRIALRQQGNQRPLVK</sequence>
<evidence type="ECO:0000313" key="3">
    <source>
        <dbReference type="Proteomes" id="UP000182985"/>
    </source>
</evidence>
<dbReference type="InterPro" id="IPR029068">
    <property type="entry name" value="Glyas_Bleomycin-R_OHBP_Dase"/>
</dbReference>
<dbReference type="InterPro" id="IPR037523">
    <property type="entry name" value="VOC_core"/>
</dbReference>
<name>A0A1J6HHC4_9HYPH</name>
<dbReference type="RefSeq" id="WP_071632682.1">
    <property type="nucleotide sequence ID" value="NZ_MOEC01000017.1"/>
</dbReference>
<dbReference type="OrthoDB" id="9794917at2"/>
<dbReference type="InterPro" id="IPR004360">
    <property type="entry name" value="Glyas_Fos-R_dOase_dom"/>
</dbReference>
<evidence type="ECO:0000313" key="2">
    <source>
        <dbReference type="EMBL" id="OIS92324.1"/>
    </source>
</evidence>
<reference evidence="2 3" key="1">
    <citation type="submission" date="2016-10" db="EMBL/GenBank/DDBJ databases">
        <title>The Draft Genome Sequence of the Potato Rhizosphere Bacteria Ochrobactrum sp. IPA7.2.</title>
        <authorList>
            <person name="Gogoleva N.E."/>
            <person name="Khlopko Y.A."/>
            <person name="Burygin G.L."/>
            <person name="Plotnikov A.O."/>
        </authorList>
    </citation>
    <scope>NUCLEOTIDE SEQUENCE [LARGE SCALE GENOMIC DNA]</scope>
    <source>
        <strain evidence="2 3">IPA7.2</strain>
    </source>
</reference>
<dbReference type="Gene3D" id="3.10.180.10">
    <property type="entry name" value="2,3-Dihydroxybiphenyl 1,2-Dioxygenase, domain 1"/>
    <property type="match status" value="1"/>
</dbReference>
<dbReference type="Pfam" id="PF00903">
    <property type="entry name" value="Glyoxalase"/>
    <property type="match status" value="1"/>
</dbReference>
<keyword evidence="3" id="KW-1185">Reference proteome</keyword>
<feature type="domain" description="VOC" evidence="1">
    <location>
        <begin position="4"/>
        <end position="123"/>
    </location>
</feature>
<comment type="caution">
    <text evidence="2">The sequence shown here is derived from an EMBL/GenBank/DDBJ whole genome shotgun (WGS) entry which is preliminary data.</text>
</comment>
<dbReference type="AlphaFoldDB" id="A0A1J6HHC4"/>